<organism evidence="1 2">
    <name type="scientific">Planobispora takensis</name>
    <dbReference type="NCBI Taxonomy" id="1367882"/>
    <lineage>
        <taxon>Bacteria</taxon>
        <taxon>Bacillati</taxon>
        <taxon>Actinomycetota</taxon>
        <taxon>Actinomycetes</taxon>
        <taxon>Streptosporangiales</taxon>
        <taxon>Streptosporangiaceae</taxon>
        <taxon>Planobispora</taxon>
    </lineage>
</organism>
<gene>
    <name evidence="1" type="ORF">Pta02_60600</name>
</gene>
<comment type="caution">
    <text evidence="1">The sequence shown here is derived from an EMBL/GenBank/DDBJ whole genome shotgun (WGS) entry which is preliminary data.</text>
</comment>
<sequence>MIAVGGAQSVDDGSDGGYSVIGELLQDVMVTAYGEWTPENGCAAAEIAAAGERLGTGLPDALRDYYAVAGRHAELMGAGGHEHTLRIHDPGHLTVEDGWLVFCGENQWSAQWSVRPDDADWSDPRVDGRAEPGGKWYSECRRLSAFLLNVACRQAVRSLPYQATCRLRKGQLETVESLLGYLGSREACRGGDWLSFIDRPARVLAGYSYITSTVRLGAVAPDALASFRERSGLRLKTEDR</sequence>
<evidence type="ECO:0000313" key="1">
    <source>
        <dbReference type="EMBL" id="GII04052.1"/>
    </source>
</evidence>
<keyword evidence="2" id="KW-1185">Reference proteome</keyword>
<dbReference type="AlphaFoldDB" id="A0A8J3T0W9"/>
<evidence type="ECO:0000313" key="2">
    <source>
        <dbReference type="Proteomes" id="UP000634476"/>
    </source>
</evidence>
<reference evidence="1" key="1">
    <citation type="submission" date="2021-01" db="EMBL/GenBank/DDBJ databases">
        <title>Whole genome shotgun sequence of Planobispora takensis NBRC 109077.</title>
        <authorList>
            <person name="Komaki H."/>
            <person name="Tamura T."/>
        </authorList>
    </citation>
    <scope>NUCLEOTIDE SEQUENCE</scope>
    <source>
        <strain evidence="1">NBRC 109077</strain>
    </source>
</reference>
<protein>
    <recommendedName>
        <fullName evidence="3">Knr4/Smi1-like domain-containing protein</fullName>
    </recommendedName>
</protein>
<dbReference type="RefSeq" id="WP_203878322.1">
    <property type="nucleotide sequence ID" value="NZ_BOOK01000046.1"/>
</dbReference>
<dbReference type="Proteomes" id="UP000634476">
    <property type="component" value="Unassembled WGS sequence"/>
</dbReference>
<name>A0A8J3T0W9_9ACTN</name>
<dbReference type="EMBL" id="BOOK01000046">
    <property type="protein sequence ID" value="GII04052.1"/>
    <property type="molecule type" value="Genomic_DNA"/>
</dbReference>
<proteinExistence type="predicted"/>
<accession>A0A8J3T0W9</accession>
<evidence type="ECO:0008006" key="3">
    <source>
        <dbReference type="Google" id="ProtNLM"/>
    </source>
</evidence>